<dbReference type="InterPro" id="IPR009080">
    <property type="entry name" value="tRNAsynth_Ia_anticodon-bd"/>
</dbReference>
<evidence type="ECO:0000256" key="4">
    <source>
        <dbReference type="ARBA" id="ARBA00022840"/>
    </source>
</evidence>
<dbReference type="FunFam" id="1.10.287.380:FF:000001">
    <property type="entry name" value="Valine--tRNA ligase"/>
    <property type="match status" value="1"/>
</dbReference>
<dbReference type="EC" id="6.1.1.9" evidence="1"/>
<dbReference type="Gene3D" id="1.10.287.380">
    <property type="entry name" value="Valyl-tRNA synthetase, C-terminal domain"/>
    <property type="match status" value="1"/>
</dbReference>
<evidence type="ECO:0000256" key="3">
    <source>
        <dbReference type="ARBA" id="ARBA00022741"/>
    </source>
</evidence>
<keyword evidence="5" id="KW-0648">Protein biosynthesis</keyword>
<feature type="non-terminal residue" evidence="11">
    <location>
        <position position="1"/>
    </location>
</feature>
<keyword evidence="9" id="KW-0175">Coiled coil</keyword>
<dbReference type="GO" id="GO:0005524">
    <property type="term" value="F:ATP binding"/>
    <property type="evidence" value="ECO:0007669"/>
    <property type="project" value="UniProtKB-KW"/>
</dbReference>
<dbReference type="InterPro" id="IPR019499">
    <property type="entry name" value="Val-tRNA_synth_tRNA-bd"/>
</dbReference>
<comment type="catalytic activity">
    <reaction evidence="8">
        <text>tRNA(Val) + L-valine + ATP = L-valyl-tRNA(Val) + AMP + diphosphate</text>
        <dbReference type="Rhea" id="RHEA:10704"/>
        <dbReference type="Rhea" id="RHEA-COMP:9672"/>
        <dbReference type="Rhea" id="RHEA-COMP:9708"/>
        <dbReference type="ChEBI" id="CHEBI:30616"/>
        <dbReference type="ChEBI" id="CHEBI:33019"/>
        <dbReference type="ChEBI" id="CHEBI:57762"/>
        <dbReference type="ChEBI" id="CHEBI:78442"/>
        <dbReference type="ChEBI" id="CHEBI:78537"/>
        <dbReference type="ChEBI" id="CHEBI:456215"/>
        <dbReference type="EC" id="6.1.1.9"/>
    </reaction>
</comment>
<keyword evidence="2" id="KW-0436">Ligase</keyword>
<dbReference type="PANTHER" id="PTHR11946:SF93">
    <property type="entry name" value="VALINE--TRNA LIGASE, CHLOROPLASTIC_MITOCHONDRIAL 2"/>
    <property type="match status" value="1"/>
</dbReference>
<dbReference type="InterPro" id="IPR010978">
    <property type="entry name" value="tRNA-bd_arm"/>
</dbReference>
<comment type="caution">
    <text evidence="11">The sequence shown here is derived from an EMBL/GenBank/DDBJ whole genome shotgun (WGS) entry which is preliminary data.</text>
</comment>
<dbReference type="PANTHER" id="PTHR11946">
    <property type="entry name" value="VALYL-TRNA SYNTHETASES"/>
    <property type="match status" value="1"/>
</dbReference>
<gene>
    <name evidence="11" type="ORF">S01H4_36957</name>
</gene>
<organism evidence="11">
    <name type="scientific">marine sediment metagenome</name>
    <dbReference type="NCBI Taxonomy" id="412755"/>
    <lineage>
        <taxon>unclassified sequences</taxon>
        <taxon>metagenomes</taxon>
        <taxon>ecological metagenomes</taxon>
    </lineage>
</organism>
<evidence type="ECO:0000256" key="6">
    <source>
        <dbReference type="ARBA" id="ARBA00023146"/>
    </source>
</evidence>
<dbReference type="InterPro" id="IPR037118">
    <property type="entry name" value="Val-tRNA_synth_C_sf"/>
</dbReference>
<evidence type="ECO:0000256" key="2">
    <source>
        <dbReference type="ARBA" id="ARBA00022598"/>
    </source>
</evidence>
<sequence length="194" mass="21493">SQKLNEVAPVRRLGGLAEAERSDALVTAQWPNTLDSLADTDAEEKISTIQGPIRRAREIKNEYNIQTIQTISAIAQVDVAQRLNDNAELICYMAGAKEFKAGADIEKPKNAATAIVDDIQIYVHDVIDLDAEKQRLEKQKAKIEKATTAVEAKLNNENFVSKAKSEVVARAREKLAELSEQLKTVEKHLSELND</sequence>
<keyword evidence="3" id="KW-0547">Nucleotide-binding</keyword>
<keyword evidence="4" id="KW-0067">ATP-binding</keyword>
<dbReference type="GO" id="GO:0005829">
    <property type="term" value="C:cytosol"/>
    <property type="evidence" value="ECO:0007669"/>
    <property type="project" value="TreeGrafter"/>
</dbReference>
<dbReference type="AlphaFoldDB" id="X1CU00"/>
<dbReference type="EMBL" id="BART01019805">
    <property type="protein sequence ID" value="GAG96442.1"/>
    <property type="molecule type" value="Genomic_DNA"/>
</dbReference>
<name>X1CU00_9ZZZZ</name>
<dbReference type="SUPFAM" id="SSF47323">
    <property type="entry name" value="Anticodon-binding domain of a subclass of class I aminoacyl-tRNA synthetases"/>
    <property type="match status" value="1"/>
</dbReference>
<dbReference type="SUPFAM" id="SSF46589">
    <property type="entry name" value="tRNA-binding arm"/>
    <property type="match status" value="1"/>
</dbReference>
<evidence type="ECO:0000256" key="1">
    <source>
        <dbReference type="ARBA" id="ARBA00013169"/>
    </source>
</evidence>
<protein>
    <recommendedName>
        <fullName evidence="1">valine--tRNA ligase</fullName>
        <ecNumber evidence="1">6.1.1.9</ecNumber>
    </recommendedName>
    <alternativeName>
        <fullName evidence="7">Valyl-tRNA synthetase</fullName>
    </alternativeName>
</protein>
<dbReference type="Pfam" id="PF10458">
    <property type="entry name" value="Val_tRNA-synt_C"/>
    <property type="match status" value="1"/>
</dbReference>
<evidence type="ECO:0000256" key="9">
    <source>
        <dbReference type="SAM" id="Coils"/>
    </source>
</evidence>
<dbReference type="GO" id="GO:0004832">
    <property type="term" value="F:valine-tRNA ligase activity"/>
    <property type="evidence" value="ECO:0007669"/>
    <property type="project" value="UniProtKB-EC"/>
</dbReference>
<proteinExistence type="predicted"/>
<dbReference type="GO" id="GO:0006438">
    <property type="term" value="P:valyl-tRNA aminoacylation"/>
    <property type="evidence" value="ECO:0007669"/>
    <property type="project" value="InterPro"/>
</dbReference>
<accession>X1CU00</accession>
<evidence type="ECO:0000256" key="7">
    <source>
        <dbReference type="ARBA" id="ARBA00029936"/>
    </source>
</evidence>
<keyword evidence="6" id="KW-0030">Aminoacyl-tRNA synthetase</keyword>
<evidence type="ECO:0000259" key="10">
    <source>
        <dbReference type="Pfam" id="PF10458"/>
    </source>
</evidence>
<dbReference type="InterPro" id="IPR002303">
    <property type="entry name" value="Valyl-tRNA_ligase"/>
</dbReference>
<evidence type="ECO:0000256" key="8">
    <source>
        <dbReference type="ARBA" id="ARBA00047552"/>
    </source>
</evidence>
<reference evidence="11" key="1">
    <citation type="journal article" date="2014" name="Front. Microbiol.">
        <title>High frequency of phylogenetically diverse reductive dehalogenase-homologous genes in deep subseafloor sedimentary metagenomes.</title>
        <authorList>
            <person name="Kawai M."/>
            <person name="Futagami T."/>
            <person name="Toyoda A."/>
            <person name="Takaki Y."/>
            <person name="Nishi S."/>
            <person name="Hori S."/>
            <person name="Arai W."/>
            <person name="Tsubouchi T."/>
            <person name="Morono Y."/>
            <person name="Uchiyama I."/>
            <person name="Ito T."/>
            <person name="Fujiyama A."/>
            <person name="Inagaki F."/>
            <person name="Takami H."/>
        </authorList>
    </citation>
    <scope>NUCLEOTIDE SEQUENCE</scope>
    <source>
        <strain evidence="11">Expedition CK06-06</strain>
    </source>
</reference>
<evidence type="ECO:0000313" key="11">
    <source>
        <dbReference type="EMBL" id="GAG96442.1"/>
    </source>
</evidence>
<evidence type="ECO:0000256" key="5">
    <source>
        <dbReference type="ARBA" id="ARBA00022917"/>
    </source>
</evidence>
<feature type="domain" description="Valyl-tRNA synthetase tRNA-binding arm" evidence="10">
    <location>
        <begin position="128"/>
        <end position="192"/>
    </location>
</feature>
<feature type="coiled-coil region" evidence="9">
    <location>
        <begin position="126"/>
        <end position="188"/>
    </location>
</feature>